<dbReference type="KEGG" id="mnu:NCTC10166_00751"/>
<dbReference type="OrthoDB" id="9798761at2"/>
<dbReference type="Proteomes" id="UP000289440">
    <property type="component" value="Plasmid 4"/>
</dbReference>
<dbReference type="PANTHER" id="PTHR35149">
    <property type="entry name" value="SLL5132 PROTEIN"/>
    <property type="match status" value="1"/>
</dbReference>
<accession>A0A449A6A4</accession>
<evidence type="ECO:0000259" key="1">
    <source>
        <dbReference type="Pfam" id="PF03235"/>
    </source>
</evidence>
<organism evidence="2 4">
    <name type="scientific">Mesomycoplasma neurolyticum</name>
    <dbReference type="NCBI Taxonomy" id="2120"/>
    <lineage>
        <taxon>Bacteria</taxon>
        <taxon>Bacillati</taxon>
        <taxon>Mycoplasmatota</taxon>
        <taxon>Mycoplasmoidales</taxon>
        <taxon>Metamycoplasmataceae</taxon>
        <taxon>Mesomycoplasma</taxon>
    </lineage>
</organism>
<dbReference type="Proteomes" id="UP000289440">
    <property type="component" value="Chromosome"/>
</dbReference>
<dbReference type="AlphaFoldDB" id="A0A449A6A4"/>
<reference evidence="2 4" key="1">
    <citation type="submission" date="2019-01" db="EMBL/GenBank/DDBJ databases">
        <authorList>
            <consortium name="Pathogen Informatics"/>
        </authorList>
    </citation>
    <scope>NUCLEOTIDE SEQUENCE [LARGE SCALE GENOMIC DNA]</scope>
    <source>
        <strain evidence="2 4">NCTC10166</strain>
        <plasmid evidence="4">4</plasmid>
    </source>
</reference>
<feature type="domain" description="GmrSD restriction endonucleases N-terminal" evidence="1">
    <location>
        <begin position="10"/>
        <end position="229"/>
    </location>
</feature>
<dbReference type="RefSeq" id="WP_129720135.1">
    <property type="nucleotide sequence ID" value="NZ_LR214951.1"/>
</dbReference>
<evidence type="ECO:0000313" key="3">
    <source>
        <dbReference type="EMBL" id="VEU59905.1"/>
    </source>
</evidence>
<protein>
    <submittedName>
        <fullName evidence="2">Uncharacterized conserved protein</fullName>
    </submittedName>
</protein>
<name>A0A449A6A4_9BACT</name>
<geneLocation type="plasmid" evidence="3">
    <name>4</name>
</geneLocation>
<evidence type="ECO:0000313" key="2">
    <source>
        <dbReference type="EMBL" id="VEU59766.1"/>
    </source>
</evidence>
<proteinExistence type="predicted"/>
<dbReference type="PANTHER" id="PTHR35149:SF1">
    <property type="entry name" value="DUF5655 DOMAIN-CONTAINING PROTEIN"/>
    <property type="match status" value="1"/>
</dbReference>
<dbReference type="KEGG" id="mnu:NCTC10166_00892"/>
<dbReference type="Pfam" id="PF03235">
    <property type="entry name" value="GmrSD_N"/>
    <property type="match status" value="1"/>
</dbReference>
<dbReference type="EMBL" id="LR214954">
    <property type="protein sequence ID" value="VEU59905.1"/>
    <property type="molecule type" value="Genomic_DNA"/>
</dbReference>
<keyword evidence="3" id="KW-0614">Plasmid</keyword>
<dbReference type="InterPro" id="IPR004919">
    <property type="entry name" value="GmrSD_N"/>
</dbReference>
<sequence length="722" mass="85740">MEIVKNNIAELLFKNNIQYIIPVYQRNYDWQKEHCEELFDDVFETEEKNKQHFLGSIVLVEDEKINNLRVFSIVDGQQRLTTIYLLLKALYDTLDNGNDFESKNQMQQIEELLFNFSTFDEIHLQNKLKLKPISSDNKQLIYLMTNKLSERDLDSNIWKNYNHFMYLFKKKLEFYSYSELATIIFNSIKKLTIVFIMLDNKNDDPQEIFERINSTGKELMLSDLIRNSLLLGADEANEKAYNDYWVPMEELLKKDELFDEYIKSFLYFAGTLKHEEKRKGKNKKNWYKIFKRYLENKTKLDVLQDLYKFSQYFYAIKKRHDIFSPVVNNLLNKINVFAPDDSYPLFYWILDDYKNKIIDEKVLVNTLKFFINYFVRQSIAKVNATYNEIFIQFHEKAFKNKIKNNENYLLSLMEFVKTLHSYPTYKMPTPQDVHNALIDKQLLGLKNKDYLGYTILNIAEKGFANWAEDSTRLSIKNKAYKKLIYPILATNWKDALGLEYTYLNENYFGLIGNWAMLRSQPTKNEKNDSISNLLKDKILLLDNFEYSKTNSTILNAINWKESEIKERTELLADFFKLEIKHDFDELVNLIPKIQNINDNEFKIIDNTMYTTLSVDNIYDTNDKIPIQYSLFGEEKQINHWMEILTNIIKKLYEFVNQAIFSFGLPFISNERGLENDGRVIGDVYINTQISTNEILDNIKILIQKVPIFTNGNLIITFKLNNK</sequence>
<keyword evidence="4" id="KW-1185">Reference proteome</keyword>
<gene>
    <name evidence="2" type="ORF">NCTC10166_00751</name>
    <name evidence="3" type="ORF">NCTC10166_00892</name>
</gene>
<evidence type="ECO:0000313" key="4">
    <source>
        <dbReference type="Proteomes" id="UP000289440"/>
    </source>
</evidence>
<dbReference type="EMBL" id="LR214951">
    <property type="protein sequence ID" value="VEU59766.1"/>
    <property type="molecule type" value="Genomic_DNA"/>
</dbReference>